<dbReference type="EMBL" id="JAULSX010000001">
    <property type="protein sequence ID" value="KAK3499980.1"/>
    <property type="molecule type" value="Genomic_DNA"/>
</dbReference>
<dbReference type="Proteomes" id="UP001285908">
    <property type="component" value="Unassembled WGS sequence"/>
</dbReference>
<dbReference type="RefSeq" id="XP_062697613.1">
    <property type="nucleotide sequence ID" value="XM_062838590.1"/>
</dbReference>
<comment type="caution">
    <text evidence="1">The sequence shown here is derived from an EMBL/GenBank/DDBJ whole genome shotgun (WGS) entry which is preliminary data.</text>
</comment>
<reference evidence="1 2" key="1">
    <citation type="journal article" date="2023" name="Mol. Phylogenet. Evol.">
        <title>Genome-scale phylogeny and comparative genomics of the fungal order Sordariales.</title>
        <authorList>
            <person name="Hensen N."/>
            <person name="Bonometti L."/>
            <person name="Westerberg I."/>
            <person name="Brannstrom I.O."/>
            <person name="Guillou S."/>
            <person name="Cros-Aarteil S."/>
            <person name="Calhoun S."/>
            <person name="Haridas S."/>
            <person name="Kuo A."/>
            <person name="Mondo S."/>
            <person name="Pangilinan J."/>
            <person name="Riley R."/>
            <person name="LaButti K."/>
            <person name="Andreopoulos B."/>
            <person name="Lipzen A."/>
            <person name="Chen C."/>
            <person name="Yan M."/>
            <person name="Daum C."/>
            <person name="Ng V."/>
            <person name="Clum A."/>
            <person name="Steindorff A."/>
            <person name="Ohm R.A."/>
            <person name="Martin F."/>
            <person name="Silar P."/>
            <person name="Natvig D.O."/>
            <person name="Lalanne C."/>
            <person name="Gautier V."/>
            <person name="Ament-Velasquez S.L."/>
            <person name="Kruys A."/>
            <person name="Hutchinson M.I."/>
            <person name="Powell A.J."/>
            <person name="Barry K."/>
            <person name="Miller A.N."/>
            <person name="Grigoriev I.V."/>
            <person name="Debuchy R."/>
            <person name="Gladieux P."/>
            <person name="Hiltunen Thoren M."/>
            <person name="Johannesson H."/>
        </authorList>
    </citation>
    <scope>NUCLEOTIDE SEQUENCE [LARGE SCALE GENOMIC DNA]</scope>
    <source>
        <strain evidence="1 2">FGSC 10403</strain>
    </source>
</reference>
<proteinExistence type="predicted"/>
<gene>
    <name evidence="1" type="ORF">B0T23DRAFT_401481</name>
</gene>
<keyword evidence="2" id="KW-1185">Reference proteome</keyword>
<organism evidence="1 2">
    <name type="scientific">Neurospora hispaniola</name>
    <dbReference type="NCBI Taxonomy" id="588809"/>
    <lineage>
        <taxon>Eukaryota</taxon>
        <taxon>Fungi</taxon>
        <taxon>Dikarya</taxon>
        <taxon>Ascomycota</taxon>
        <taxon>Pezizomycotina</taxon>
        <taxon>Sordariomycetes</taxon>
        <taxon>Sordariomycetidae</taxon>
        <taxon>Sordariales</taxon>
        <taxon>Sordariaceae</taxon>
        <taxon>Neurospora</taxon>
    </lineage>
</organism>
<dbReference type="AlphaFoldDB" id="A0AAJ0IGH0"/>
<evidence type="ECO:0000313" key="2">
    <source>
        <dbReference type="Proteomes" id="UP001285908"/>
    </source>
</evidence>
<protein>
    <submittedName>
        <fullName evidence="1">Uncharacterized protein</fullName>
    </submittedName>
</protein>
<evidence type="ECO:0000313" key="1">
    <source>
        <dbReference type="EMBL" id="KAK3499980.1"/>
    </source>
</evidence>
<dbReference type="GeneID" id="87876212"/>
<accession>A0AAJ0IGH0</accession>
<name>A0AAJ0IGH0_9PEZI</name>
<sequence length="154" mass="16723">MLPTTDAGGGVPQSDRVPWLRISETSAPCPPETTWGLYVKNSQHRNGWCRYRGELSSPSDTTACKLLEKSSKVRTLDGRCLDVKCQICPITSPRSICSRSSQSWGRSFVGQGGDQIGGPHAKAPALSCENRKTINTSITTNFCLQGVTHQARAE</sequence>